<reference evidence="1 2" key="1">
    <citation type="submission" date="2023-11" db="EMBL/GenBank/DDBJ databases">
        <title>Draft genome of Azohydromonas lata strain H1 (DSM1123), a polyhydroxyalkanoate producer.</title>
        <authorList>
            <person name="Traversa D."/>
            <person name="D'Addabbo P."/>
            <person name="Pazzani C."/>
            <person name="Manzari C."/>
            <person name="Chiara M."/>
            <person name="Scrascia M."/>
        </authorList>
    </citation>
    <scope>NUCLEOTIDE SEQUENCE [LARGE SCALE GENOMIC DNA]</scope>
    <source>
        <strain evidence="1 2">H1</strain>
    </source>
</reference>
<organism evidence="1 2">
    <name type="scientific">Azohydromonas lata</name>
    <dbReference type="NCBI Taxonomy" id="45677"/>
    <lineage>
        <taxon>Bacteria</taxon>
        <taxon>Pseudomonadati</taxon>
        <taxon>Pseudomonadota</taxon>
        <taxon>Betaproteobacteria</taxon>
        <taxon>Burkholderiales</taxon>
        <taxon>Sphaerotilaceae</taxon>
        <taxon>Azohydromonas</taxon>
    </lineage>
</organism>
<protein>
    <submittedName>
        <fullName evidence="1">Uncharacterized protein</fullName>
    </submittedName>
</protein>
<sequence>MKLFRRSSRRTECCPPGPASFGTFDSRWHYRWHYFTRWLRPSVDAVPEEARQAFELALHGLPGDEAEKLRVRVRSAPGLRELWHLRSAVFGLVARHGSQSEAQRRMAALDRLFTTRLRAGGQARAKRV</sequence>
<proteinExistence type="predicted"/>
<accession>A0ABU5IKF3</accession>
<dbReference type="RefSeq" id="WP_322467121.1">
    <property type="nucleotide sequence ID" value="NZ_JAXOJX010000042.1"/>
</dbReference>
<keyword evidence="2" id="KW-1185">Reference proteome</keyword>
<name>A0ABU5IKF3_9BURK</name>
<comment type="caution">
    <text evidence="1">The sequence shown here is derived from an EMBL/GenBank/DDBJ whole genome shotgun (WGS) entry which is preliminary data.</text>
</comment>
<evidence type="ECO:0000313" key="2">
    <source>
        <dbReference type="Proteomes" id="UP001293718"/>
    </source>
</evidence>
<dbReference type="Proteomes" id="UP001293718">
    <property type="component" value="Unassembled WGS sequence"/>
</dbReference>
<dbReference type="EMBL" id="JAXOJX010000042">
    <property type="protein sequence ID" value="MDZ5459349.1"/>
    <property type="molecule type" value="Genomic_DNA"/>
</dbReference>
<evidence type="ECO:0000313" key="1">
    <source>
        <dbReference type="EMBL" id="MDZ5459349.1"/>
    </source>
</evidence>
<gene>
    <name evidence="1" type="ORF">SM757_22480</name>
</gene>